<sequence length="446" mass="48735">MSGIWQWVVFFVCLVVENWVWAASLRLEVDGSRVESELKELRRFSDTAAPDVTRILYTQSDLDARDYLRRLFKEEGLVIREDAIGNIFARWPGKSADSPAIGTGSHCDAIPFSGMYDGTVGVVGALEAIRALKRSGFRPVRSIEILVFTSEEPTRFGIGCLGSRALTGVLKPLDLMKLLDVNNTSFDQARFAAGYTDKLENIELSESYYDGFIELHIEQGPELEKGGIDVGVVTAIAAPAQLEVTFKGDGGHAGALLMHLRNDALLAGAELAIETEKAALAKGTRDTVVTTGSFDIAPNTVNSVPRHAKLGIDVRDIDEQRRDSVLEIIISRAAEIATARRVEHSVRVLNKDSPADSAVELVRALEDSADQLNFSHQRMVSRAYHDSLFIAAKFPTAMLFIPCRDGISHRPDEYASEEAISKGVLALAHTLAKLSSAAPQEDEPDL</sequence>
<evidence type="ECO:0000256" key="2">
    <source>
        <dbReference type="ARBA" id="ARBA00011738"/>
    </source>
</evidence>
<dbReference type="InterPro" id="IPR036264">
    <property type="entry name" value="Bact_exopeptidase_dim_dom"/>
</dbReference>
<evidence type="ECO:0000256" key="4">
    <source>
        <dbReference type="ARBA" id="ARBA00022801"/>
    </source>
</evidence>
<dbReference type="Pfam" id="PF07687">
    <property type="entry name" value="M20_dimer"/>
    <property type="match status" value="1"/>
</dbReference>
<dbReference type="GO" id="GO:0046872">
    <property type="term" value="F:metal ion binding"/>
    <property type="evidence" value="ECO:0007669"/>
    <property type="project" value="UniProtKB-KW"/>
</dbReference>
<dbReference type="Proteomes" id="UP001157974">
    <property type="component" value="Unassembled WGS sequence"/>
</dbReference>
<evidence type="ECO:0000256" key="1">
    <source>
        <dbReference type="ARBA" id="ARBA00001936"/>
    </source>
</evidence>
<dbReference type="PANTHER" id="PTHR32494:SF19">
    <property type="entry name" value="ALLANTOATE DEIMINASE-RELATED"/>
    <property type="match status" value="1"/>
</dbReference>
<keyword evidence="5" id="KW-0464">Manganese</keyword>
<keyword evidence="4" id="KW-0378">Hydrolase</keyword>
<dbReference type="PIRSF" id="PIRSF001235">
    <property type="entry name" value="Amidase_carbamoylase"/>
    <property type="match status" value="1"/>
</dbReference>
<name>A0AAV8UGH5_9RHOD</name>
<dbReference type="SUPFAM" id="SSF53187">
    <property type="entry name" value="Zn-dependent exopeptidases"/>
    <property type="match status" value="1"/>
</dbReference>
<dbReference type="AlphaFoldDB" id="A0AAV8UGH5"/>
<comment type="subunit">
    <text evidence="2">Homodimer.</text>
</comment>
<dbReference type="Pfam" id="PF01546">
    <property type="entry name" value="Peptidase_M20"/>
    <property type="match status" value="1"/>
</dbReference>
<dbReference type="InterPro" id="IPR011650">
    <property type="entry name" value="Peptidase_M20_dimer"/>
</dbReference>
<dbReference type="EMBL" id="JAMWBK010000010">
    <property type="protein sequence ID" value="KAJ8901595.1"/>
    <property type="molecule type" value="Genomic_DNA"/>
</dbReference>
<dbReference type="Gene3D" id="3.40.630.10">
    <property type="entry name" value="Zn peptidases"/>
    <property type="match status" value="1"/>
</dbReference>
<gene>
    <name evidence="8" type="ORF">NDN08_003803</name>
</gene>
<dbReference type="PANTHER" id="PTHR32494">
    <property type="entry name" value="ALLANTOATE DEIMINASE-RELATED"/>
    <property type="match status" value="1"/>
</dbReference>
<feature type="signal peptide" evidence="6">
    <location>
        <begin position="1"/>
        <end position="22"/>
    </location>
</feature>
<reference evidence="8 9" key="1">
    <citation type="journal article" date="2023" name="Nat. Commun.">
        <title>Origin of minicircular mitochondrial genomes in red algae.</title>
        <authorList>
            <person name="Lee Y."/>
            <person name="Cho C.H."/>
            <person name="Lee Y.M."/>
            <person name="Park S.I."/>
            <person name="Yang J.H."/>
            <person name="West J.A."/>
            <person name="Bhattacharya D."/>
            <person name="Yoon H.S."/>
        </authorList>
    </citation>
    <scope>NUCLEOTIDE SEQUENCE [LARGE SCALE GENOMIC DNA]</scope>
    <source>
        <strain evidence="8 9">CCMP1338</strain>
        <tissue evidence="8">Whole cell</tissue>
    </source>
</reference>
<evidence type="ECO:0000256" key="5">
    <source>
        <dbReference type="ARBA" id="ARBA00023211"/>
    </source>
</evidence>
<dbReference type="NCBIfam" id="TIGR01879">
    <property type="entry name" value="hydantase"/>
    <property type="match status" value="1"/>
</dbReference>
<keyword evidence="9" id="KW-1185">Reference proteome</keyword>
<protein>
    <recommendedName>
        <fullName evidence="7">Peptidase M20 dimerisation domain-containing protein</fullName>
    </recommendedName>
</protein>
<evidence type="ECO:0000256" key="6">
    <source>
        <dbReference type="SAM" id="SignalP"/>
    </source>
</evidence>
<evidence type="ECO:0000313" key="9">
    <source>
        <dbReference type="Proteomes" id="UP001157974"/>
    </source>
</evidence>
<accession>A0AAV8UGH5</accession>
<feature type="domain" description="Peptidase M20 dimerisation" evidence="7">
    <location>
        <begin position="241"/>
        <end position="336"/>
    </location>
</feature>
<keyword evidence="6" id="KW-0732">Signal</keyword>
<keyword evidence="3" id="KW-0479">Metal-binding</keyword>
<dbReference type="InterPro" id="IPR010158">
    <property type="entry name" value="Amidase_Cbmase"/>
</dbReference>
<comment type="cofactor">
    <cofactor evidence="1">
        <name>Mn(2+)</name>
        <dbReference type="ChEBI" id="CHEBI:29035"/>
    </cofactor>
</comment>
<evidence type="ECO:0000259" key="7">
    <source>
        <dbReference type="Pfam" id="PF07687"/>
    </source>
</evidence>
<organism evidence="8 9">
    <name type="scientific">Rhodosorus marinus</name>
    <dbReference type="NCBI Taxonomy" id="101924"/>
    <lineage>
        <taxon>Eukaryota</taxon>
        <taxon>Rhodophyta</taxon>
        <taxon>Stylonematophyceae</taxon>
        <taxon>Stylonematales</taxon>
        <taxon>Stylonemataceae</taxon>
        <taxon>Rhodosorus</taxon>
    </lineage>
</organism>
<feature type="chain" id="PRO_5043350476" description="Peptidase M20 dimerisation domain-containing protein" evidence="6">
    <location>
        <begin position="23"/>
        <end position="446"/>
    </location>
</feature>
<evidence type="ECO:0000313" key="8">
    <source>
        <dbReference type="EMBL" id="KAJ8901595.1"/>
    </source>
</evidence>
<evidence type="ECO:0000256" key="3">
    <source>
        <dbReference type="ARBA" id="ARBA00022723"/>
    </source>
</evidence>
<dbReference type="Gene3D" id="3.30.70.360">
    <property type="match status" value="1"/>
</dbReference>
<proteinExistence type="predicted"/>
<dbReference type="InterPro" id="IPR002933">
    <property type="entry name" value="Peptidase_M20"/>
</dbReference>
<dbReference type="GO" id="GO:0016813">
    <property type="term" value="F:hydrolase activity, acting on carbon-nitrogen (but not peptide) bonds, in linear amidines"/>
    <property type="evidence" value="ECO:0007669"/>
    <property type="project" value="InterPro"/>
</dbReference>
<dbReference type="CDD" id="cd03884">
    <property type="entry name" value="M20_bAS"/>
    <property type="match status" value="1"/>
</dbReference>
<comment type="caution">
    <text evidence="8">The sequence shown here is derived from an EMBL/GenBank/DDBJ whole genome shotgun (WGS) entry which is preliminary data.</text>
</comment>
<dbReference type="SUPFAM" id="SSF55031">
    <property type="entry name" value="Bacterial exopeptidase dimerisation domain"/>
    <property type="match status" value="1"/>
</dbReference>